<evidence type="ECO:0000259" key="1">
    <source>
        <dbReference type="PROSITE" id="PS51186"/>
    </source>
</evidence>
<keyword evidence="3" id="KW-1185">Reference proteome</keyword>
<organism evidence="2 3">
    <name type="scientific">Legionella erythra</name>
    <dbReference type="NCBI Taxonomy" id="448"/>
    <lineage>
        <taxon>Bacteria</taxon>
        <taxon>Pseudomonadati</taxon>
        <taxon>Pseudomonadota</taxon>
        <taxon>Gammaproteobacteria</taxon>
        <taxon>Legionellales</taxon>
        <taxon>Legionellaceae</taxon>
        <taxon>Legionella</taxon>
    </lineage>
</organism>
<dbReference type="STRING" id="448.Lery_1981"/>
<dbReference type="PROSITE" id="PS51186">
    <property type="entry name" value="GNAT"/>
    <property type="match status" value="1"/>
</dbReference>
<dbReference type="GO" id="GO:0016747">
    <property type="term" value="F:acyltransferase activity, transferring groups other than amino-acyl groups"/>
    <property type="evidence" value="ECO:0007669"/>
    <property type="project" value="InterPro"/>
</dbReference>
<dbReference type="InterPro" id="IPR016181">
    <property type="entry name" value="Acyl_CoA_acyltransferase"/>
</dbReference>
<dbReference type="PANTHER" id="PTHR43415">
    <property type="entry name" value="SPERMIDINE N(1)-ACETYLTRANSFERASE"/>
    <property type="match status" value="1"/>
</dbReference>
<feature type="domain" description="N-acetyltransferase" evidence="1">
    <location>
        <begin position="6"/>
        <end position="167"/>
    </location>
</feature>
<proteinExistence type="predicted"/>
<reference evidence="2 3" key="1">
    <citation type="submission" date="2015-11" db="EMBL/GenBank/DDBJ databases">
        <title>Genomic analysis of 38 Legionella species identifies large and diverse effector repertoires.</title>
        <authorList>
            <person name="Burstein D."/>
            <person name="Amaro F."/>
            <person name="Zusman T."/>
            <person name="Lifshitz Z."/>
            <person name="Cohen O."/>
            <person name="Gilbert J.A."/>
            <person name="Pupko T."/>
            <person name="Shuman H.A."/>
            <person name="Segal G."/>
        </authorList>
    </citation>
    <scope>NUCLEOTIDE SEQUENCE [LARGE SCALE GENOMIC DNA]</scope>
    <source>
        <strain evidence="2 3">SE-32A-C8</strain>
    </source>
</reference>
<dbReference type="Proteomes" id="UP000054773">
    <property type="component" value="Unassembled WGS sequence"/>
</dbReference>
<dbReference type="PATRIC" id="fig|448.7.peg.2078"/>
<evidence type="ECO:0000313" key="3">
    <source>
        <dbReference type="Proteomes" id="UP000054773"/>
    </source>
</evidence>
<sequence length="172" mass="20130">MPNQLVTLRPPLPEDSKSYFNWINDRELVLHNADFKPVSWQEHERWFNHLNELPTSLFFSIVENATQLLIGSCSLRNIDTQQAELQIRIGEPHFHGKGYGTAAVRLLVAHGFSKLKLECIYLHVFCRNVRAIKAYEKCHFKIDSKLEKAAFIDNQYIDMFRMSVNRDLIQKL</sequence>
<dbReference type="Pfam" id="PF13302">
    <property type="entry name" value="Acetyltransf_3"/>
    <property type="match status" value="1"/>
</dbReference>
<gene>
    <name evidence="2" type="ORF">Lery_1981</name>
</gene>
<name>A0A0W0TJC1_LEGER</name>
<dbReference type="Gene3D" id="3.40.630.30">
    <property type="match status" value="1"/>
</dbReference>
<evidence type="ECO:0000313" key="2">
    <source>
        <dbReference type="EMBL" id="KTC95686.1"/>
    </source>
</evidence>
<protein>
    <submittedName>
        <fullName evidence="2">Putative N-acetyltransferase</fullName>
    </submittedName>
</protein>
<dbReference type="EMBL" id="LNYA01000032">
    <property type="protein sequence ID" value="KTC95686.1"/>
    <property type="molecule type" value="Genomic_DNA"/>
</dbReference>
<dbReference type="AlphaFoldDB" id="A0A0W0TJC1"/>
<dbReference type="SUPFAM" id="SSF55729">
    <property type="entry name" value="Acyl-CoA N-acyltransferases (Nat)"/>
    <property type="match status" value="1"/>
</dbReference>
<dbReference type="OrthoDB" id="9801656at2"/>
<comment type="caution">
    <text evidence="2">The sequence shown here is derived from an EMBL/GenBank/DDBJ whole genome shotgun (WGS) entry which is preliminary data.</text>
</comment>
<dbReference type="RefSeq" id="WP_058527125.1">
    <property type="nucleotide sequence ID" value="NZ_CAAAHY010000014.1"/>
</dbReference>
<dbReference type="PANTHER" id="PTHR43415:SF3">
    <property type="entry name" value="GNAT-FAMILY ACETYLTRANSFERASE"/>
    <property type="match status" value="1"/>
</dbReference>
<dbReference type="InterPro" id="IPR000182">
    <property type="entry name" value="GNAT_dom"/>
</dbReference>
<accession>A0A0W0TJC1</accession>
<keyword evidence="2" id="KW-0808">Transferase</keyword>